<dbReference type="PANTHER" id="PTHR22888:SF18">
    <property type="entry name" value="CYTOCHROME BO(3) UBIQUINOL OXIDASE SUBUNIT 2"/>
    <property type="match status" value="1"/>
</dbReference>
<feature type="transmembrane region" description="Helical" evidence="16">
    <location>
        <begin position="43"/>
        <end position="67"/>
    </location>
</feature>
<protein>
    <recommendedName>
        <fullName evidence="15">Ubiquinol oxidase subunit 2</fullName>
    </recommendedName>
</protein>
<comment type="similarity">
    <text evidence="3 15">Belongs to the cytochrome c oxidase subunit 2 family.</text>
</comment>
<dbReference type="SUPFAM" id="SSF81464">
    <property type="entry name" value="Cytochrome c oxidase subunit II-like, transmembrane region"/>
    <property type="match status" value="1"/>
</dbReference>
<dbReference type="Gene3D" id="2.60.40.420">
    <property type="entry name" value="Cupredoxins - blue copper proteins"/>
    <property type="match status" value="1"/>
</dbReference>
<evidence type="ECO:0000256" key="4">
    <source>
        <dbReference type="ARBA" id="ARBA00022448"/>
    </source>
</evidence>
<dbReference type="Gene3D" id="1.10.287.90">
    <property type="match status" value="1"/>
</dbReference>
<keyword evidence="6 15" id="KW-0679">Respiratory chain</keyword>
<proteinExistence type="inferred from homology"/>
<dbReference type="InterPro" id="IPR011759">
    <property type="entry name" value="Cyt_c_oxidase_su2_TM_dom"/>
</dbReference>
<name>A0A157QU58_9BORD</name>
<dbReference type="InterPro" id="IPR045187">
    <property type="entry name" value="CcO_II"/>
</dbReference>
<evidence type="ECO:0000313" key="19">
    <source>
        <dbReference type="EMBL" id="SAI49363.1"/>
    </source>
</evidence>
<feature type="transmembrane region" description="Helical" evidence="16">
    <location>
        <begin position="88"/>
        <end position="108"/>
    </location>
</feature>
<dbReference type="GO" id="GO:0016682">
    <property type="term" value="F:oxidoreductase activity, acting on diphenols and related substances as donors, oxygen as acceptor"/>
    <property type="evidence" value="ECO:0007669"/>
    <property type="project" value="InterPro"/>
</dbReference>
<comment type="subcellular location">
    <subcellularLocation>
        <location evidence="2">Cell membrane</location>
        <topology evidence="2">Multi-pass membrane protein</topology>
    </subcellularLocation>
    <subcellularLocation>
        <location evidence="1">Periplasm</location>
    </subcellularLocation>
</comment>
<dbReference type="GO" id="GO:0009486">
    <property type="term" value="F:cytochrome bo3 ubiquinol oxidase activity"/>
    <property type="evidence" value="ECO:0007669"/>
    <property type="project" value="InterPro"/>
</dbReference>
<dbReference type="GO" id="GO:0042773">
    <property type="term" value="P:ATP synthesis coupled electron transport"/>
    <property type="evidence" value="ECO:0007669"/>
    <property type="project" value="TreeGrafter"/>
</dbReference>
<keyword evidence="8" id="KW-0732">Signal</keyword>
<reference evidence="19 20" key="1">
    <citation type="submission" date="2016-03" db="EMBL/GenBank/DDBJ databases">
        <authorList>
            <consortium name="Pathogen Informatics"/>
        </authorList>
    </citation>
    <scope>NUCLEOTIDE SEQUENCE [LARGE SCALE GENOMIC DNA]</scope>
    <source>
        <strain evidence="19 20">NCTC13364</strain>
    </source>
</reference>
<dbReference type="NCBIfam" id="TIGR01433">
    <property type="entry name" value="CyoA"/>
    <property type="match status" value="1"/>
</dbReference>
<evidence type="ECO:0000256" key="3">
    <source>
        <dbReference type="ARBA" id="ARBA00007866"/>
    </source>
</evidence>
<dbReference type="Proteomes" id="UP000077037">
    <property type="component" value="Unassembled WGS sequence"/>
</dbReference>
<dbReference type="CDD" id="cd04212">
    <property type="entry name" value="CuRO_UO_II"/>
    <property type="match status" value="1"/>
</dbReference>
<dbReference type="InterPro" id="IPR008972">
    <property type="entry name" value="Cupredoxin"/>
</dbReference>
<evidence type="ECO:0000259" key="18">
    <source>
        <dbReference type="PROSITE" id="PS50999"/>
    </source>
</evidence>
<dbReference type="InterPro" id="IPR010514">
    <property type="entry name" value="COX_ARM"/>
</dbReference>
<evidence type="ECO:0000256" key="13">
    <source>
        <dbReference type="ARBA" id="ARBA00023139"/>
    </source>
</evidence>
<evidence type="ECO:0000256" key="12">
    <source>
        <dbReference type="ARBA" id="ARBA00023136"/>
    </source>
</evidence>
<dbReference type="RefSeq" id="WP_066417853.1">
    <property type="nucleotide sequence ID" value="NZ_FKBS01000025.1"/>
</dbReference>
<evidence type="ECO:0000256" key="5">
    <source>
        <dbReference type="ARBA" id="ARBA00022475"/>
    </source>
</evidence>
<dbReference type="InterPro" id="IPR002429">
    <property type="entry name" value="CcO_II-like_C"/>
</dbReference>
<feature type="domain" description="Cytochrome oxidase subunit II copper A binding" evidence="17">
    <location>
        <begin position="124"/>
        <end position="236"/>
    </location>
</feature>
<dbReference type="InterPro" id="IPR034227">
    <property type="entry name" value="CuRO_UO_II"/>
</dbReference>
<keyword evidence="5 15" id="KW-1003">Cell membrane</keyword>
<evidence type="ECO:0000313" key="20">
    <source>
        <dbReference type="Proteomes" id="UP000077037"/>
    </source>
</evidence>
<evidence type="ECO:0000259" key="17">
    <source>
        <dbReference type="PROSITE" id="PS50857"/>
    </source>
</evidence>
<evidence type="ECO:0000256" key="10">
    <source>
        <dbReference type="ARBA" id="ARBA00022989"/>
    </source>
</evidence>
<accession>A0A157QU58</accession>
<keyword evidence="7 16" id="KW-0812">Transmembrane</keyword>
<dbReference type="GO" id="GO:0042597">
    <property type="term" value="C:periplasmic space"/>
    <property type="evidence" value="ECO:0007669"/>
    <property type="project" value="UniProtKB-SubCell"/>
</dbReference>
<evidence type="ECO:0000256" key="6">
    <source>
        <dbReference type="ARBA" id="ARBA00022660"/>
    </source>
</evidence>
<keyword evidence="10 16" id="KW-1133">Transmembrane helix</keyword>
<evidence type="ECO:0000256" key="14">
    <source>
        <dbReference type="ARBA" id="ARBA00023288"/>
    </source>
</evidence>
<keyword evidence="14" id="KW-0449">Lipoprotein</keyword>
<dbReference type="PROSITE" id="PS50999">
    <property type="entry name" value="COX2_TM"/>
    <property type="match status" value="1"/>
</dbReference>
<sequence length="304" mass="33184">MKLPLYASTAARALAVGAVLLLGGCSMEILNPKGDIGMQEKTLLLTATGLMLLVVVPVIIMTLWFAYKYRSTNTKATYSPKWSHSTGIEIVVWTVPCIIVAILAVLTWQSSHALDPYRPLESDKKPVTIEVVSLDWKWLFIYPEQNIATVNEIAFPVDRPVEFRITSGSVMNAFFIPQLGSMIYSMAGMTTKLHLIAREEGTYAGLSSNYSGGGFSGMRFKAHATSEQGFEEWVAKAKSTGTELTNEKYAELSKPSEHTPVAYFSSAPPAMFDFILNTTMAKIAGVDSPFCTPTSKNLVAAASE</sequence>
<evidence type="ECO:0000256" key="2">
    <source>
        <dbReference type="ARBA" id="ARBA00004651"/>
    </source>
</evidence>
<keyword evidence="12 15" id="KW-0472">Membrane</keyword>
<evidence type="ECO:0000256" key="15">
    <source>
        <dbReference type="PIRNR" id="PIRNR000292"/>
    </source>
</evidence>
<feature type="domain" description="Cytochrome oxidase subunit II transmembrane region profile" evidence="18">
    <location>
        <begin position="21"/>
        <end position="118"/>
    </location>
</feature>
<dbReference type="PIRSF" id="PIRSF000292">
    <property type="entry name" value="Ubi_od_II"/>
    <property type="match status" value="1"/>
</dbReference>
<evidence type="ECO:0000256" key="7">
    <source>
        <dbReference type="ARBA" id="ARBA00022692"/>
    </source>
</evidence>
<dbReference type="PROSITE" id="PS51257">
    <property type="entry name" value="PROKAR_LIPOPROTEIN"/>
    <property type="match status" value="1"/>
</dbReference>
<evidence type="ECO:0000256" key="9">
    <source>
        <dbReference type="ARBA" id="ARBA00022982"/>
    </source>
</evidence>
<dbReference type="EMBL" id="FKBS01000025">
    <property type="protein sequence ID" value="SAI49363.1"/>
    <property type="molecule type" value="Genomic_DNA"/>
</dbReference>
<evidence type="ECO:0000256" key="8">
    <source>
        <dbReference type="ARBA" id="ARBA00022729"/>
    </source>
</evidence>
<keyword evidence="11 15" id="KW-0560">Oxidoreductase</keyword>
<dbReference type="SUPFAM" id="SSF49503">
    <property type="entry name" value="Cupredoxins"/>
    <property type="match status" value="1"/>
</dbReference>
<dbReference type="GO" id="GO:0005886">
    <property type="term" value="C:plasma membrane"/>
    <property type="evidence" value="ECO:0007669"/>
    <property type="project" value="UniProtKB-SubCell"/>
</dbReference>
<evidence type="ECO:0000256" key="1">
    <source>
        <dbReference type="ARBA" id="ARBA00004418"/>
    </source>
</evidence>
<dbReference type="GO" id="GO:0004129">
    <property type="term" value="F:cytochrome-c oxidase activity"/>
    <property type="evidence" value="ECO:0007669"/>
    <property type="project" value="UniProtKB-UniRule"/>
</dbReference>
<keyword evidence="4 15" id="KW-0813">Transport</keyword>
<evidence type="ECO:0000256" key="16">
    <source>
        <dbReference type="SAM" id="Phobius"/>
    </source>
</evidence>
<keyword evidence="9 15" id="KW-0249">Electron transport</keyword>
<dbReference type="Pfam" id="PF00116">
    <property type="entry name" value="COX2"/>
    <property type="match status" value="1"/>
</dbReference>
<dbReference type="PROSITE" id="PS50857">
    <property type="entry name" value="COX2_CUA"/>
    <property type="match status" value="1"/>
</dbReference>
<dbReference type="Pfam" id="PF06481">
    <property type="entry name" value="COX_ARM"/>
    <property type="match status" value="1"/>
</dbReference>
<dbReference type="AlphaFoldDB" id="A0A157QU58"/>
<dbReference type="PANTHER" id="PTHR22888">
    <property type="entry name" value="CYTOCHROME C OXIDASE, SUBUNIT II"/>
    <property type="match status" value="1"/>
</dbReference>
<dbReference type="GO" id="GO:0005507">
    <property type="term" value="F:copper ion binding"/>
    <property type="evidence" value="ECO:0007669"/>
    <property type="project" value="InterPro"/>
</dbReference>
<dbReference type="InterPro" id="IPR006333">
    <property type="entry name" value="Cyt_o_ubiquinol_oxidase_su2"/>
</dbReference>
<evidence type="ECO:0000256" key="11">
    <source>
        <dbReference type="ARBA" id="ARBA00023002"/>
    </source>
</evidence>
<gene>
    <name evidence="19" type="primary">cyoA</name>
    <name evidence="19" type="ORF">SAMEA1982600_04040</name>
</gene>
<keyword evidence="13" id="KW-0564">Palmitate</keyword>
<organism evidence="19 20">
    <name type="scientific">Bordetella ansorpii</name>
    <dbReference type="NCBI Taxonomy" id="288768"/>
    <lineage>
        <taxon>Bacteria</taxon>
        <taxon>Pseudomonadati</taxon>
        <taxon>Pseudomonadota</taxon>
        <taxon>Betaproteobacteria</taxon>
        <taxon>Burkholderiales</taxon>
        <taxon>Alcaligenaceae</taxon>
        <taxon>Bordetella</taxon>
    </lineage>
</organism>
<dbReference type="InterPro" id="IPR036257">
    <property type="entry name" value="Cyt_c_oxidase_su2_TM_sf"/>
</dbReference>